<sequence>MDPLLPAASWLMAVAALVSAVACLAARRAVPWQGRQAALVMAAGMLLMATGVLDPLGGVVLGALLLLSAMLGTMGVRGTPSAPACCHRALGSLVMAACMFESASTPGPVAGVEAAIGHGGHGLGGVLSAFVLVGTLAVVGWTVVAPWRRPELHRGGAVRSLMVESWAMAGGVVAMCAGM</sequence>
<evidence type="ECO:0000313" key="2">
    <source>
        <dbReference type="EMBL" id="KAB1864029.1"/>
    </source>
</evidence>
<evidence type="ECO:0000256" key="1">
    <source>
        <dbReference type="SAM" id="Phobius"/>
    </source>
</evidence>
<keyword evidence="3" id="KW-1185">Reference proteome</keyword>
<keyword evidence="1" id="KW-0812">Transmembrane</keyword>
<keyword evidence="1" id="KW-1133">Transmembrane helix</keyword>
<reference evidence="3" key="1">
    <citation type="submission" date="2019-09" db="EMBL/GenBank/DDBJ databases">
        <title>Whole genome sequencing of Microbacterium maritypicum.</title>
        <authorList>
            <person name="Lenchi N."/>
        </authorList>
    </citation>
    <scope>NUCLEOTIDE SEQUENCE [LARGE SCALE GENOMIC DNA]</scope>
    <source>
        <strain evidence="3">G1</strain>
    </source>
</reference>
<accession>A0ABQ6V4H8</accession>
<gene>
    <name evidence="2" type="ORF">F6A08_07735</name>
</gene>
<evidence type="ECO:0000313" key="3">
    <source>
        <dbReference type="Proteomes" id="UP000478836"/>
    </source>
</evidence>
<feature type="transmembrane region" description="Helical" evidence="1">
    <location>
        <begin position="6"/>
        <end position="26"/>
    </location>
</feature>
<dbReference type="Proteomes" id="UP000478836">
    <property type="component" value="Unassembled WGS sequence"/>
</dbReference>
<protein>
    <recommendedName>
        <fullName evidence="4">DUF5134 domain-containing protein</fullName>
    </recommendedName>
</protein>
<name>A0ABQ6V4H8_9MICO</name>
<dbReference type="RefSeq" id="WP_151459154.1">
    <property type="nucleotide sequence ID" value="NZ_WAAO01000002.1"/>
</dbReference>
<evidence type="ECO:0008006" key="4">
    <source>
        <dbReference type="Google" id="ProtNLM"/>
    </source>
</evidence>
<comment type="caution">
    <text evidence="2">The sequence shown here is derived from an EMBL/GenBank/DDBJ whole genome shotgun (WGS) entry which is preliminary data.</text>
</comment>
<dbReference type="EMBL" id="WAAO01000002">
    <property type="protein sequence ID" value="KAB1864029.1"/>
    <property type="molecule type" value="Genomic_DNA"/>
</dbReference>
<keyword evidence="1" id="KW-0472">Membrane</keyword>
<feature type="transmembrane region" description="Helical" evidence="1">
    <location>
        <begin position="38"/>
        <end position="71"/>
    </location>
</feature>
<feature type="transmembrane region" description="Helical" evidence="1">
    <location>
        <begin position="123"/>
        <end position="144"/>
    </location>
</feature>
<proteinExistence type="predicted"/>
<dbReference type="GeneID" id="77476338"/>
<organism evidence="2 3">
    <name type="scientific">Microbacterium algeriense</name>
    <dbReference type="NCBI Taxonomy" id="2615184"/>
    <lineage>
        <taxon>Bacteria</taxon>
        <taxon>Bacillati</taxon>
        <taxon>Actinomycetota</taxon>
        <taxon>Actinomycetes</taxon>
        <taxon>Micrococcales</taxon>
        <taxon>Microbacteriaceae</taxon>
        <taxon>Microbacterium</taxon>
    </lineage>
</organism>